<keyword evidence="2" id="KW-0597">Phosphoprotein</keyword>
<feature type="domain" description="Phytochrome chromophore attachment site" evidence="11">
    <location>
        <begin position="139"/>
        <end position="301"/>
    </location>
</feature>
<evidence type="ECO:0000256" key="4">
    <source>
        <dbReference type="ARBA" id="ARBA00022679"/>
    </source>
</evidence>
<evidence type="ECO:0000256" key="1">
    <source>
        <dbReference type="ARBA" id="ARBA00022543"/>
    </source>
</evidence>
<dbReference type="GO" id="GO:0006355">
    <property type="term" value="P:regulation of DNA-templated transcription"/>
    <property type="evidence" value="ECO:0007669"/>
    <property type="project" value="InterPro"/>
</dbReference>
<accession>A0A1H7KGK7</accession>
<feature type="domain" description="PAS" evidence="12">
    <location>
        <begin position="28"/>
        <end position="60"/>
    </location>
</feature>
<evidence type="ECO:0000313" key="14">
    <source>
        <dbReference type="Proteomes" id="UP000199421"/>
    </source>
</evidence>
<keyword evidence="1" id="KW-0600">Photoreceptor protein</keyword>
<reference evidence="14" key="1">
    <citation type="submission" date="2016-10" db="EMBL/GenBank/DDBJ databases">
        <authorList>
            <person name="Varghese N."/>
            <person name="Submissions S."/>
        </authorList>
    </citation>
    <scope>NUCLEOTIDE SEQUENCE [LARGE SCALE GENOMIC DNA]</scope>
    <source>
        <strain evidence="14">DSM 18733</strain>
    </source>
</reference>
<keyword evidence="7" id="KW-0067">ATP-binding</keyword>
<keyword evidence="14" id="KW-1185">Reference proteome</keyword>
<name>A0A1H7KGK7_OLID1</name>
<dbReference type="InterPro" id="IPR003018">
    <property type="entry name" value="GAF"/>
</dbReference>
<dbReference type="Pfam" id="PF00360">
    <property type="entry name" value="PHY"/>
    <property type="match status" value="1"/>
</dbReference>
<dbReference type="RefSeq" id="WP_093320646.1">
    <property type="nucleotide sequence ID" value="NZ_FOAF01000001.1"/>
</dbReference>
<dbReference type="PROSITE" id="PS50112">
    <property type="entry name" value="PAS"/>
    <property type="match status" value="1"/>
</dbReference>
<sequence length="501" mass="58378">MIVKNYDAEFCGKIPIHHINLIQPHGYLLVLDRNDQRIVQLSENIQSLFGKTPEEIIGTNFSEWIAEPLDLTKLSTNANSHQKTPYYLTIYEQRCLALVQAKEKYLIVELTAASGDRRDFLEIYQTLTYYFSVIEEANDLPSLLKATVEQIRLVSGFDRVMIYQFDENWNGKVIAEVNHTGKTDYLGQQFPPSDIPKTARDLYQRNPYRLIPTSRYEPVKLYPIVNPITLSFMDLSDCHLRSVPKVHLEYLQNMGVDASMSVRILIDNRLWGLISFHHNTPKYPDFELCSQLQLLAEFFTRQLANLLNKEHFDLSREISMHKNALLNDLYEKESLEEALLNQQEHLLKLFACDGAALIFQNKLHLLGKVPDDEHIQNFVFWLQEKNVDRVFAVNNLSDLFEEAKAFASVASGMLVIEIDKDHGNYLICFRPEHPYTINWGGNPNEALQFESDKKNYHPRNSFVIWRQQIQHTSLAWKNEELLAASDLRHYLFEHLRRHPLD</sequence>
<dbReference type="InterPro" id="IPR013515">
    <property type="entry name" value="Phytochrome_cen-reg"/>
</dbReference>
<keyword evidence="10" id="KW-0675">Receptor</keyword>
<dbReference type="GO" id="GO:0009584">
    <property type="term" value="P:detection of visible light"/>
    <property type="evidence" value="ECO:0007669"/>
    <property type="project" value="InterPro"/>
</dbReference>
<evidence type="ECO:0000256" key="3">
    <source>
        <dbReference type="ARBA" id="ARBA00022606"/>
    </source>
</evidence>
<dbReference type="GO" id="GO:0005524">
    <property type="term" value="F:ATP binding"/>
    <property type="evidence" value="ECO:0007669"/>
    <property type="project" value="UniProtKB-KW"/>
</dbReference>
<evidence type="ECO:0000313" key="13">
    <source>
        <dbReference type="EMBL" id="SEK86033.1"/>
    </source>
</evidence>
<organism evidence="13 14">
    <name type="scientific">Olivibacter domesticus</name>
    <name type="common">Pseudosphingobacterium domesticum</name>
    <dbReference type="NCBI Taxonomy" id="407022"/>
    <lineage>
        <taxon>Bacteria</taxon>
        <taxon>Pseudomonadati</taxon>
        <taxon>Bacteroidota</taxon>
        <taxon>Sphingobacteriia</taxon>
        <taxon>Sphingobacteriales</taxon>
        <taxon>Sphingobacteriaceae</taxon>
        <taxon>Olivibacter</taxon>
    </lineage>
</organism>
<keyword evidence="6" id="KW-0418">Kinase</keyword>
<dbReference type="PROSITE" id="PS50046">
    <property type="entry name" value="PHYTOCHROME_2"/>
    <property type="match status" value="1"/>
</dbReference>
<dbReference type="GO" id="GO:0016301">
    <property type="term" value="F:kinase activity"/>
    <property type="evidence" value="ECO:0007669"/>
    <property type="project" value="UniProtKB-KW"/>
</dbReference>
<keyword evidence="5" id="KW-0547">Nucleotide-binding</keyword>
<dbReference type="Proteomes" id="UP000199421">
    <property type="component" value="Unassembled WGS sequence"/>
</dbReference>
<dbReference type="Gene3D" id="3.30.450.270">
    <property type="match status" value="1"/>
</dbReference>
<dbReference type="InterPro" id="IPR001294">
    <property type="entry name" value="Phytochrome"/>
</dbReference>
<dbReference type="PANTHER" id="PTHR43065">
    <property type="entry name" value="SENSOR HISTIDINE KINASE"/>
    <property type="match status" value="1"/>
</dbReference>
<dbReference type="InterPro" id="IPR000014">
    <property type="entry name" value="PAS"/>
</dbReference>
<proteinExistence type="predicted"/>
<dbReference type="InterPro" id="IPR035965">
    <property type="entry name" value="PAS-like_dom_sf"/>
</dbReference>
<dbReference type="GO" id="GO:0000160">
    <property type="term" value="P:phosphorelay signal transduction system"/>
    <property type="evidence" value="ECO:0007669"/>
    <property type="project" value="UniProtKB-KW"/>
</dbReference>
<evidence type="ECO:0000256" key="6">
    <source>
        <dbReference type="ARBA" id="ARBA00022777"/>
    </source>
</evidence>
<dbReference type="AlphaFoldDB" id="A0A1H7KGK7"/>
<dbReference type="InterPro" id="IPR016132">
    <property type="entry name" value="Phyto_chromo_attachment"/>
</dbReference>
<dbReference type="Gene3D" id="3.30.450.20">
    <property type="entry name" value="PAS domain"/>
    <property type="match status" value="1"/>
</dbReference>
<dbReference type="EMBL" id="FOAF01000001">
    <property type="protein sequence ID" value="SEK86033.1"/>
    <property type="molecule type" value="Genomic_DNA"/>
</dbReference>
<keyword evidence="9" id="KW-0902">Two-component regulatory system</keyword>
<protein>
    <submittedName>
        <fullName evidence="13">PAS fold-containing protein</fullName>
    </submittedName>
</protein>
<evidence type="ECO:0000259" key="11">
    <source>
        <dbReference type="PROSITE" id="PS50046"/>
    </source>
</evidence>
<dbReference type="InterPro" id="IPR029016">
    <property type="entry name" value="GAF-like_dom_sf"/>
</dbReference>
<dbReference type="InterPro" id="IPR013654">
    <property type="entry name" value="PAS_2"/>
</dbReference>
<evidence type="ECO:0000256" key="10">
    <source>
        <dbReference type="ARBA" id="ARBA00023170"/>
    </source>
</evidence>
<dbReference type="Pfam" id="PF01590">
    <property type="entry name" value="GAF"/>
    <property type="match status" value="1"/>
</dbReference>
<evidence type="ECO:0000256" key="5">
    <source>
        <dbReference type="ARBA" id="ARBA00022741"/>
    </source>
</evidence>
<evidence type="ECO:0000256" key="2">
    <source>
        <dbReference type="ARBA" id="ARBA00022553"/>
    </source>
</evidence>
<dbReference type="GO" id="GO:0009881">
    <property type="term" value="F:photoreceptor activity"/>
    <property type="evidence" value="ECO:0007669"/>
    <property type="project" value="UniProtKB-KW"/>
</dbReference>
<keyword evidence="4" id="KW-0808">Transferase</keyword>
<dbReference type="Gene3D" id="3.30.450.40">
    <property type="match status" value="1"/>
</dbReference>
<dbReference type="SUPFAM" id="SSF55781">
    <property type="entry name" value="GAF domain-like"/>
    <property type="match status" value="2"/>
</dbReference>
<dbReference type="SMART" id="SM00065">
    <property type="entry name" value="GAF"/>
    <property type="match status" value="1"/>
</dbReference>
<evidence type="ECO:0000256" key="9">
    <source>
        <dbReference type="ARBA" id="ARBA00023012"/>
    </source>
</evidence>
<dbReference type="Pfam" id="PF08446">
    <property type="entry name" value="PAS_2"/>
    <property type="match status" value="1"/>
</dbReference>
<keyword evidence="3" id="KW-0716">Sensory transduction</keyword>
<dbReference type="STRING" id="407022.SAMN05661044_01349"/>
<dbReference type="SUPFAM" id="SSF55785">
    <property type="entry name" value="PYP-like sensor domain (PAS domain)"/>
    <property type="match status" value="1"/>
</dbReference>
<evidence type="ECO:0000259" key="12">
    <source>
        <dbReference type="PROSITE" id="PS50112"/>
    </source>
</evidence>
<evidence type="ECO:0000256" key="8">
    <source>
        <dbReference type="ARBA" id="ARBA00022991"/>
    </source>
</evidence>
<evidence type="ECO:0000256" key="7">
    <source>
        <dbReference type="ARBA" id="ARBA00022840"/>
    </source>
</evidence>
<dbReference type="PRINTS" id="PR01033">
    <property type="entry name" value="PHYTOCHROME"/>
</dbReference>
<dbReference type="OrthoDB" id="9766459at2"/>
<gene>
    <name evidence="13" type="ORF">SAMN05661044_01349</name>
</gene>
<dbReference type="InterPro" id="IPR043150">
    <property type="entry name" value="Phytochrome_PHY_sf"/>
</dbReference>
<keyword evidence="8" id="KW-0157">Chromophore</keyword>
<dbReference type="PANTHER" id="PTHR43065:SF10">
    <property type="entry name" value="PEROXIDE STRESS-ACTIVATED HISTIDINE KINASE MAK3"/>
    <property type="match status" value="1"/>
</dbReference>